<feature type="transmembrane region" description="Helical" evidence="4">
    <location>
        <begin position="409"/>
        <end position="429"/>
    </location>
</feature>
<dbReference type="InterPro" id="IPR020846">
    <property type="entry name" value="MFS_dom"/>
</dbReference>
<dbReference type="AlphaFoldDB" id="A6FZD9"/>
<keyword evidence="7" id="KW-1185">Reference proteome</keyword>
<dbReference type="STRING" id="391625.PPSIR1_25626"/>
<feature type="domain" description="Major facilitator superfamily (MFS) profile" evidence="5">
    <location>
        <begin position="21"/>
        <end position="433"/>
    </location>
</feature>
<feature type="transmembrane region" description="Helical" evidence="4">
    <location>
        <begin position="308"/>
        <end position="329"/>
    </location>
</feature>
<sequence length="436" mass="44976">MASEDKASAAELSPLRRYAAMVTLIVAGEAVFLLPFMIPRVFRPTLLEVLDLTNLEFGLAHAVYGVVAMVAYFFGGPLGDRFPARKMMAAALLGTAAGGLLFARAPSLLTLELIYASWGLTTILLFWSPLIKATREWGGQADSGLAFGLLDGGRGLVAAVLASGGVALFGALAGGAGGEALETLDADTRARALGAVILIVAGFTAAVALPVWWLIPEGPRDGSGEAEPGLSFAGVRAAARSPAVWLLALIVLCAYVGYKSIDDVALYARDAHGYTELEAAKLGALTFWVRPVAALAAGVLADRMRGSTIVTACFAIMLVGNLALASGALPPGAGLVLILTFAWTCLGVFGLRGVYFALFDEAAFPMSYTGSAVGLVSVLGYTPDVFMGPLMGALTEAAPEGNPGLGHQWLYGVIAAFGLLGLLASWAFGRAQASTA</sequence>
<keyword evidence="2 4" id="KW-1133">Transmembrane helix</keyword>
<dbReference type="GO" id="GO:0022857">
    <property type="term" value="F:transmembrane transporter activity"/>
    <property type="evidence" value="ECO:0007669"/>
    <property type="project" value="InterPro"/>
</dbReference>
<organism evidence="6 7">
    <name type="scientific">Plesiocystis pacifica SIR-1</name>
    <dbReference type="NCBI Taxonomy" id="391625"/>
    <lineage>
        <taxon>Bacteria</taxon>
        <taxon>Pseudomonadati</taxon>
        <taxon>Myxococcota</taxon>
        <taxon>Polyangia</taxon>
        <taxon>Nannocystales</taxon>
        <taxon>Nannocystaceae</taxon>
        <taxon>Plesiocystis</taxon>
    </lineage>
</organism>
<dbReference type="Pfam" id="PF07690">
    <property type="entry name" value="MFS_1"/>
    <property type="match status" value="1"/>
</dbReference>
<dbReference type="eggNOG" id="COG2271">
    <property type="taxonomic scope" value="Bacteria"/>
</dbReference>
<evidence type="ECO:0000313" key="7">
    <source>
        <dbReference type="Proteomes" id="UP000005801"/>
    </source>
</evidence>
<feature type="transmembrane region" description="Helical" evidence="4">
    <location>
        <begin position="335"/>
        <end position="355"/>
    </location>
</feature>
<dbReference type="PROSITE" id="PS50850">
    <property type="entry name" value="MFS"/>
    <property type="match status" value="1"/>
</dbReference>
<dbReference type="EMBL" id="ABCS01000006">
    <property type="protein sequence ID" value="EDM81023.1"/>
    <property type="molecule type" value="Genomic_DNA"/>
</dbReference>
<feature type="transmembrane region" description="Helical" evidence="4">
    <location>
        <begin position="18"/>
        <end position="38"/>
    </location>
</feature>
<feature type="transmembrane region" description="Helical" evidence="4">
    <location>
        <begin position="192"/>
        <end position="215"/>
    </location>
</feature>
<dbReference type="CDD" id="cd06174">
    <property type="entry name" value="MFS"/>
    <property type="match status" value="1"/>
</dbReference>
<reference evidence="6 7" key="1">
    <citation type="submission" date="2007-06" db="EMBL/GenBank/DDBJ databases">
        <authorList>
            <person name="Shimkets L."/>
            <person name="Ferriera S."/>
            <person name="Johnson J."/>
            <person name="Kravitz S."/>
            <person name="Beeson K."/>
            <person name="Sutton G."/>
            <person name="Rogers Y.-H."/>
            <person name="Friedman R."/>
            <person name="Frazier M."/>
            <person name="Venter J.C."/>
        </authorList>
    </citation>
    <scope>NUCLEOTIDE SEQUENCE [LARGE SCALE GENOMIC DNA]</scope>
    <source>
        <strain evidence="6 7">SIR-1</strain>
    </source>
</reference>
<feature type="transmembrane region" description="Helical" evidence="4">
    <location>
        <begin position="58"/>
        <end position="75"/>
    </location>
</feature>
<dbReference type="InterPro" id="IPR011701">
    <property type="entry name" value="MFS"/>
</dbReference>
<feature type="transmembrane region" description="Helical" evidence="4">
    <location>
        <begin position="243"/>
        <end position="261"/>
    </location>
</feature>
<proteinExistence type="predicted"/>
<feature type="transmembrane region" description="Helical" evidence="4">
    <location>
        <begin position="152"/>
        <end position="172"/>
    </location>
</feature>
<evidence type="ECO:0000256" key="1">
    <source>
        <dbReference type="ARBA" id="ARBA00022692"/>
    </source>
</evidence>
<keyword evidence="3 4" id="KW-0472">Membrane</keyword>
<dbReference type="Gene3D" id="1.20.1250.20">
    <property type="entry name" value="MFS general substrate transporter like domains"/>
    <property type="match status" value="2"/>
</dbReference>
<name>A6FZD9_9BACT</name>
<dbReference type="Proteomes" id="UP000005801">
    <property type="component" value="Unassembled WGS sequence"/>
</dbReference>
<dbReference type="RefSeq" id="WP_006969838.1">
    <property type="nucleotide sequence ID" value="NZ_ABCS01000006.1"/>
</dbReference>
<dbReference type="InterPro" id="IPR036259">
    <property type="entry name" value="MFS_trans_sf"/>
</dbReference>
<evidence type="ECO:0000256" key="3">
    <source>
        <dbReference type="ARBA" id="ARBA00023136"/>
    </source>
</evidence>
<feature type="transmembrane region" description="Helical" evidence="4">
    <location>
        <begin position="362"/>
        <end position="381"/>
    </location>
</feature>
<feature type="transmembrane region" description="Helical" evidence="4">
    <location>
        <begin position="113"/>
        <end position="131"/>
    </location>
</feature>
<evidence type="ECO:0000256" key="2">
    <source>
        <dbReference type="ARBA" id="ARBA00022989"/>
    </source>
</evidence>
<keyword evidence="1 4" id="KW-0812">Transmembrane</keyword>
<comment type="caution">
    <text evidence="6">The sequence shown here is derived from an EMBL/GenBank/DDBJ whole genome shotgun (WGS) entry which is preliminary data.</text>
</comment>
<dbReference type="SUPFAM" id="SSF103473">
    <property type="entry name" value="MFS general substrate transporter"/>
    <property type="match status" value="1"/>
</dbReference>
<evidence type="ECO:0000259" key="5">
    <source>
        <dbReference type="PROSITE" id="PS50850"/>
    </source>
</evidence>
<protein>
    <submittedName>
        <fullName evidence="6">Major facilitator superfamily MFS_1</fullName>
    </submittedName>
</protein>
<gene>
    <name evidence="6" type="ORF">PPSIR1_25626</name>
</gene>
<evidence type="ECO:0000313" key="6">
    <source>
        <dbReference type="EMBL" id="EDM81023.1"/>
    </source>
</evidence>
<evidence type="ECO:0000256" key="4">
    <source>
        <dbReference type="SAM" id="Phobius"/>
    </source>
</evidence>
<accession>A6FZD9</accession>